<dbReference type="NCBIfam" id="TIGR00481">
    <property type="entry name" value="YbhB/YbcL family Raf kinase inhibitor-like protein"/>
    <property type="match status" value="1"/>
</dbReference>
<proteinExistence type="predicted"/>
<organism evidence="1 2">
    <name type="scientific">Pseudoxanthomonas taiwanensis</name>
    <dbReference type="NCBI Taxonomy" id="176598"/>
    <lineage>
        <taxon>Bacteria</taxon>
        <taxon>Pseudomonadati</taxon>
        <taxon>Pseudomonadota</taxon>
        <taxon>Gammaproteobacteria</taxon>
        <taxon>Lysobacterales</taxon>
        <taxon>Lysobacteraceae</taxon>
        <taxon>Pseudoxanthomonas</taxon>
    </lineage>
</organism>
<dbReference type="InterPro" id="IPR008914">
    <property type="entry name" value="PEBP"/>
</dbReference>
<dbReference type="SUPFAM" id="SSF49777">
    <property type="entry name" value="PEBP-like"/>
    <property type="match status" value="1"/>
</dbReference>
<protein>
    <submittedName>
        <fullName evidence="1">YbhB/YbcL family Raf kinase inhibitor-like protein</fullName>
    </submittedName>
</protein>
<dbReference type="Pfam" id="PF01161">
    <property type="entry name" value="PBP"/>
    <property type="match status" value="1"/>
</dbReference>
<dbReference type="InterPro" id="IPR005247">
    <property type="entry name" value="YbhB_YbcL/LppC-like"/>
</dbReference>
<name>A0A921NWD2_9GAMM</name>
<comment type="caution">
    <text evidence="1">The sequence shown here is derived from an EMBL/GenBank/DDBJ whole genome shotgun (WGS) entry which is preliminary data.</text>
</comment>
<dbReference type="EMBL" id="PDWK01000015">
    <property type="protein sequence ID" value="KAF1689770.1"/>
    <property type="molecule type" value="Genomic_DNA"/>
</dbReference>
<reference evidence="1" key="1">
    <citation type="submission" date="2017-10" db="EMBL/GenBank/DDBJ databases">
        <title>Whole genome sequencing of members of genus Pseudoxanthomonas.</title>
        <authorList>
            <person name="Kumar S."/>
            <person name="Bansal K."/>
            <person name="Kaur A."/>
            <person name="Patil P."/>
            <person name="Sharma S."/>
            <person name="Patil P.B."/>
        </authorList>
    </citation>
    <scope>NUCLEOTIDE SEQUENCE</scope>
    <source>
        <strain evidence="1">DSM 22914</strain>
    </source>
</reference>
<dbReference type="OrthoDB" id="9797506at2"/>
<dbReference type="InterPro" id="IPR036610">
    <property type="entry name" value="PEBP-like_sf"/>
</dbReference>
<dbReference type="PANTHER" id="PTHR30289">
    <property type="entry name" value="UNCHARACTERIZED PROTEIN YBCL-RELATED"/>
    <property type="match status" value="1"/>
</dbReference>
<accession>A0A921NWD2</accession>
<dbReference type="Proteomes" id="UP000717981">
    <property type="component" value="Unassembled WGS sequence"/>
</dbReference>
<gene>
    <name evidence="1" type="ORF">CR938_04515</name>
</gene>
<evidence type="ECO:0000313" key="2">
    <source>
        <dbReference type="Proteomes" id="UP000717981"/>
    </source>
</evidence>
<dbReference type="CDD" id="cd00865">
    <property type="entry name" value="PEBP_bact_arch"/>
    <property type="match status" value="1"/>
</dbReference>
<dbReference type="PANTHER" id="PTHR30289:SF1">
    <property type="entry name" value="PEBP (PHOSPHATIDYLETHANOLAMINE-BINDING PROTEIN) FAMILY PROTEIN"/>
    <property type="match status" value="1"/>
</dbReference>
<dbReference type="RefSeq" id="WP_162123862.1">
    <property type="nucleotide sequence ID" value="NZ_PDWK01000015.1"/>
</dbReference>
<dbReference type="AlphaFoldDB" id="A0A921NWD2"/>
<sequence length="203" mass="22329">MRIWSDSFEHRGRIPAEFAMGRPDGFAPNRNPHLAWDGVPDGTRSFALLCIDPDAPTVPGTVGRQDLQIPVEQPRAEFVHWAMADIPADVRQIAAGSCSDGVTAKGKRQPPGRAGARQGLNDYPGWFAGDADMGGAYFGYAGPYPPFNDLRVHRYFFRLFALDVDRLELPERFTAADVLRAMQGHVLAEAVLYGTYTLNPQLG</sequence>
<keyword evidence="2" id="KW-1185">Reference proteome</keyword>
<evidence type="ECO:0000313" key="1">
    <source>
        <dbReference type="EMBL" id="KAF1689770.1"/>
    </source>
</evidence>
<dbReference type="Gene3D" id="3.90.280.10">
    <property type="entry name" value="PEBP-like"/>
    <property type="match status" value="1"/>
</dbReference>